<evidence type="ECO:0000256" key="1">
    <source>
        <dbReference type="SAM" id="SignalP"/>
    </source>
</evidence>
<protein>
    <submittedName>
        <fullName evidence="3">Necrosis-inducing factor-domain-containing protein</fullName>
    </submittedName>
</protein>
<accession>A0AA40D762</accession>
<dbReference type="EMBL" id="JAULSY010000110">
    <property type="protein sequence ID" value="KAK0665431.1"/>
    <property type="molecule type" value="Genomic_DNA"/>
</dbReference>
<comment type="caution">
    <text evidence="3">The sequence shown here is derived from an EMBL/GenBank/DDBJ whole genome shotgun (WGS) entry which is preliminary data.</text>
</comment>
<dbReference type="Proteomes" id="UP001174997">
    <property type="component" value="Unassembled WGS sequence"/>
</dbReference>
<dbReference type="Pfam" id="PF14856">
    <property type="entry name" value="Hce2"/>
    <property type="match status" value="1"/>
</dbReference>
<feature type="chain" id="PRO_5041241296" evidence="1">
    <location>
        <begin position="21"/>
        <end position="170"/>
    </location>
</feature>
<keyword evidence="1" id="KW-0732">Signal</keyword>
<proteinExistence type="predicted"/>
<keyword evidence="4" id="KW-1185">Reference proteome</keyword>
<gene>
    <name evidence="3" type="ORF">QBC41DRAFT_349608</name>
</gene>
<reference evidence="3" key="1">
    <citation type="submission" date="2023-06" db="EMBL/GenBank/DDBJ databases">
        <title>Genome-scale phylogeny and comparative genomics of the fungal order Sordariales.</title>
        <authorList>
            <consortium name="Lawrence Berkeley National Laboratory"/>
            <person name="Hensen N."/>
            <person name="Bonometti L."/>
            <person name="Westerberg I."/>
            <person name="Brannstrom I.O."/>
            <person name="Guillou S."/>
            <person name="Cros-Aarteil S."/>
            <person name="Calhoun S."/>
            <person name="Haridas S."/>
            <person name="Kuo A."/>
            <person name="Mondo S."/>
            <person name="Pangilinan J."/>
            <person name="Riley R."/>
            <person name="Labutti K."/>
            <person name="Andreopoulos B."/>
            <person name="Lipzen A."/>
            <person name="Chen C."/>
            <person name="Yanf M."/>
            <person name="Daum C."/>
            <person name="Ng V."/>
            <person name="Clum A."/>
            <person name="Steindorff A."/>
            <person name="Ohm R."/>
            <person name="Martin F."/>
            <person name="Silar P."/>
            <person name="Natvig D."/>
            <person name="Lalanne C."/>
            <person name="Gautier V."/>
            <person name="Ament-Velasquez S.L."/>
            <person name="Kruys A."/>
            <person name="Hutchinson M.I."/>
            <person name="Powell A.J."/>
            <person name="Barry K."/>
            <person name="Miller A.N."/>
            <person name="Grigoriev I.V."/>
            <person name="Debuchy R."/>
            <person name="Gladieux P."/>
            <person name="Thoren M.H."/>
            <person name="Johannesson H."/>
        </authorList>
    </citation>
    <scope>NUCLEOTIDE SEQUENCE</scope>
    <source>
        <strain evidence="3">CBS 307.81</strain>
    </source>
</reference>
<dbReference type="AlphaFoldDB" id="A0AA40D762"/>
<evidence type="ECO:0000313" key="3">
    <source>
        <dbReference type="EMBL" id="KAK0665431.1"/>
    </source>
</evidence>
<name>A0AA40D762_9PEZI</name>
<feature type="domain" description="Ecp2 effector protein-like" evidence="2">
    <location>
        <begin position="61"/>
        <end position="158"/>
    </location>
</feature>
<sequence length="170" mass="18332">MHFTTLLTSLLAVTVTTTTAAPAPFNPPSSNTTTITVANTGDTTPNLSTPTHTGLVKRANNCGASSFENRGSGASPFISDCMRMHDNLAGSGEWTYSSFEFHRTIARYGSCNFGIESGFVWSGITFIGTEDVRDLIRDSVSMFGRGDGRVGSRGKMKCGQNDIWIEWGLF</sequence>
<organism evidence="3 4">
    <name type="scientific">Cercophora samala</name>
    <dbReference type="NCBI Taxonomy" id="330535"/>
    <lineage>
        <taxon>Eukaryota</taxon>
        <taxon>Fungi</taxon>
        <taxon>Dikarya</taxon>
        <taxon>Ascomycota</taxon>
        <taxon>Pezizomycotina</taxon>
        <taxon>Sordariomycetes</taxon>
        <taxon>Sordariomycetidae</taxon>
        <taxon>Sordariales</taxon>
        <taxon>Lasiosphaeriaceae</taxon>
        <taxon>Cercophora</taxon>
    </lineage>
</organism>
<evidence type="ECO:0000259" key="2">
    <source>
        <dbReference type="Pfam" id="PF14856"/>
    </source>
</evidence>
<dbReference type="InterPro" id="IPR029226">
    <property type="entry name" value="Ecp2-like"/>
</dbReference>
<feature type="signal peptide" evidence="1">
    <location>
        <begin position="1"/>
        <end position="20"/>
    </location>
</feature>
<evidence type="ECO:0000313" key="4">
    <source>
        <dbReference type="Proteomes" id="UP001174997"/>
    </source>
</evidence>